<dbReference type="AlphaFoldDB" id="M4BEL6"/>
<reference evidence="2" key="1">
    <citation type="journal article" date="2010" name="Science">
        <title>Signatures of adaptation to obligate biotrophy in the Hyaloperonospora arabidopsidis genome.</title>
        <authorList>
            <person name="Baxter L."/>
            <person name="Tripathy S."/>
            <person name="Ishaque N."/>
            <person name="Boot N."/>
            <person name="Cabral A."/>
            <person name="Kemen E."/>
            <person name="Thines M."/>
            <person name="Ah-Fong A."/>
            <person name="Anderson R."/>
            <person name="Badejoko W."/>
            <person name="Bittner-Eddy P."/>
            <person name="Boore J.L."/>
            <person name="Chibucos M.C."/>
            <person name="Coates M."/>
            <person name="Dehal P."/>
            <person name="Delehaunty K."/>
            <person name="Dong S."/>
            <person name="Downton P."/>
            <person name="Dumas B."/>
            <person name="Fabro G."/>
            <person name="Fronick C."/>
            <person name="Fuerstenberg S.I."/>
            <person name="Fulton L."/>
            <person name="Gaulin E."/>
            <person name="Govers F."/>
            <person name="Hughes L."/>
            <person name="Humphray S."/>
            <person name="Jiang R.H."/>
            <person name="Judelson H."/>
            <person name="Kamoun S."/>
            <person name="Kyung K."/>
            <person name="Meijer H."/>
            <person name="Minx P."/>
            <person name="Morris P."/>
            <person name="Nelson J."/>
            <person name="Phuntumart V."/>
            <person name="Qutob D."/>
            <person name="Rehmany A."/>
            <person name="Rougon-Cardoso A."/>
            <person name="Ryden P."/>
            <person name="Torto-Alalibo T."/>
            <person name="Studholme D."/>
            <person name="Wang Y."/>
            <person name="Win J."/>
            <person name="Wood J."/>
            <person name="Clifton S.W."/>
            <person name="Rogers J."/>
            <person name="Van den Ackerveken G."/>
            <person name="Jones J.D."/>
            <person name="McDowell J.M."/>
            <person name="Beynon J."/>
            <person name="Tyler B.M."/>
        </authorList>
    </citation>
    <scope>NUCLEOTIDE SEQUENCE [LARGE SCALE GENOMIC DNA]</scope>
    <source>
        <strain evidence="2">Emoy2</strain>
    </source>
</reference>
<evidence type="ECO:0000313" key="1">
    <source>
        <dbReference type="EnsemblProtists" id="HpaP804734"/>
    </source>
</evidence>
<dbReference type="EMBL" id="JH598180">
    <property type="status" value="NOT_ANNOTATED_CDS"/>
    <property type="molecule type" value="Genomic_DNA"/>
</dbReference>
<dbReference type="EnsemblProtists" id="HpaT804734">
    <property type="protein sequence ID" value="HpaP804734"/>
    <property type="gene ID" value="HpaG804734"/>
</dbReference>
<name>M4BEL6_HYAAE</name>
<dbReference type="VEuPathDB" id="FungiDB:HpaG804734"/>
<dbReference type="InParanoid" id="M4BEL6"/>
<proteinExistence type="predicted"/>
<organism evidence="1 2">
    <name type="scientific">Hyaloperonospora arabidopsidis (strain Emoy2)</name>
    <name type="common">Downy mildew agent</name>
    <name type="synonym">Peronospora arabidopsidis</name>
    <dbReference type="NCBI Taxonomy" id="559515"/>
    <lineage>
        <taxon>Eukaryota</taxon>
        <taxon>Sar</taxon>
        <taxon>Stramenopiles</taxon>
        <taxon>Oomycota</taxon>
        <taxon>Peronosporomycetes</taxon>
        <taxon>Peronosporales</taxon>
        <taxon>Peronosporaceae</taxon>
        <taxon>Hyaloperonospora</taxon>
    </lineage>
</organism>
<reference evidence="1" key="2">
    <citation type="submission" date="2015-06" db="UniProtKB">
        <authorList>
            <consortium name="EnsemblProtists"/>
        </authorList>
    </citation>
    <scope>IDENTIFICATION</scope>
    <source>
        <strain evidence="1">Emoy2</strain>
    </source>
</reference>
<sequence length="164" mass="18321">MDVYNSSHPCQRTLALPPTSPVLVDRAVIDDVRVLLLSTKRPIPPSSLLEADCDVWVRYRGAGRNYDRSESADTRSKIYVALWERSHLLVDSSVLMGLHPDFAPTCLTDEVRTFFALWSEYSLARKLQSDVLRLLVKTLDKSLHEAVTTILPSGSAPVRPGALF</sequence>
<protein>
    <submittedName>
        <fullName evidence="1">Uncharacterized protein</fullName>
    </submittedName>
</protein>
<keyword evidence="2" id="KW-1185">Reference proteome</keyword>
<dbReference type="Proteomes" id="UP000011713">
    <property type="component" value="Unassembled WGS sequence"/>
</dbReference>
<dbReference type="HOGENOM" id="CLU_1622163_0_0_1"/>
<evidence type="ECO:0000313" key="2">
    <source>
        <dbReference type="Proteomes" id="UP000011713"/>
    </source>
</evidence>
<accession>M4BEL6</accession>